<dbReference type="PANTHER" id="PTHR13271">
    <property type="entry name" value="UNCHARACTERIZED PUTATIVE METHYLTRANSFERASE"/>
    <property type="match status" value="1"/>
</dbReference>
<name>A0A1E4T148_9ASCO</name>
<dbReference type="CDD" id="cd19180">
    <property type="entry name" value="SET_SpSET10-like"/>
    <property type="match status" value="1"/>
</dbReference>
<evidence type="ECO:0000313" key="1">
    <source>
        <dbReference type="EMBL" id="ODV85442.1"/>
    </source>
</evidence>
<dbReference type="AlphaFoldDB" id="A0A1E4T148"/>
<dbReference type="PANTHER" id="PTHR13271:SF147">
    <property type="entry name" value="PROTEIN-LYSINE N-METHYLTRANSFERASE EFM1-RELATED"/>
    <property type="match status" value="1"/>
</dbReference>
<organism evidence="1 2">
    <name type="scientific">[Candida] arabinofermentans NRRL YB-2248</name>
    <dbReference type="NCBI Taxonomy" id="983967"/>
    <lineage>
        <taxon>Eukaryota</taxon>
        <taxon>Fungi</taxon>
        <taxon>Dikarya</taxon>
        <taxon>Ascomycota</taxon>
        <taxon>Saccharomycotina</taxon>
        <taxon>Pichiomycetes</taxon>
        <taxon>Pichiales</taxon>
        <taxon>Pichiaceae</taxon>
        <taxon>Ogataea</taxon>
        <taxon>Ogataea/Candida clade</taxon>
    </lineage>
</organism>
<dbReference type="STRING" id="983967.A0A1E4T148"/>
<protein>
    <recommendedName>
        <fullName evidence="3">SET domain-containing protein</fullName>
    </recommendedName>
</protein>
<accession>A0A1E4T148</accession>
<dbReference type="GO" id="GO:0016279">
    <property type="term" value="F:protein-lysine N-methyltransferase activity"/>
    <property type="evidence" value="ECO:0007669"/>
    <property type="project" value="InterPro"/>
</dbReference>
<dbReference type="EMBL" id="KV453852">
    <property type="protein sequence ID" value="ODV85442.1"/>
    <property type="molecule type" value="Genomic_DNA"/>
</dbReference>
<keyword evidence="2" id="KW-1185">Reference proteome</keyword>
<dbReference type="GO" id="GO:0005634">
    <property type="term" value="C:nucleus"/>
    <property type="evidence" value="ECO:0007669"/>
    <property type="project" value="TreeGrafter"/>
</dbReference>
<proteinExistence type="predicted"/>
<dbReference type="OrthoDB" id="42889at2759"/>
<evidence type="ECO:0000313" key="2">
    <source>
        <dbReference type="Proteomes" id="UP000094801"/>
    </source>
</evidence>
<dbReference type="InterPro" id="IPR050600">
    <property type="entry name" value="SETD3_SETD6_MTase"/>
</dbReference>
<reference evidence="2" key="1">
    <citation type="submission" date="2016-04" db="EMBL/GenBank/DDBJ databases">
        <title>Comparative genomics of biotechnologically important yeasts.</title>
        <authorList>
            <consortium name="DOE Joint Genome Institute"/>
            <person name="Riley R."/>
            <person name="Haridas S."/>
            <person name="Wolfe K.H."/>
            <person name="Lopes M.R."/>
            <person name="Hittinger C.T."/>
            <person name="Goker M."/>
            <person name="Salamov A."/>
            <person name="Wisecaver J."/>
            <person name="Long T.M."/>
            <person name="Aerts A.L."/>
            <person name="Barry K."/>
            <person name="Choi C."/>
            <person name="Clum A."/>
            <person name="Coughlan A.Y."/>
            <person name="Deshpande S."/>
            <person name="Douglass A.P."/>
            <person name="Hanson S.J."/>
            <person name="Klenk H.-P."/>
            <person name="Labutti K."/>
            <person name="Lapidus A."/>
            <person name="Lindquist E."/>
            <person name="Lipzen A."/>
            <person name="Meier-Kolthoff J.P."/>
            <person name="Ohm R.A."/>
            <person name="Otillar R.P."/>
            <person name="Pangilinan J."/>
            <person name="Peng Y."/>
            <person name="Rokas A."/>
            <person name="Rosa C.A."/>
            <person name="Scheuner C."/>
            <person name="Sibirny A.A."/>
            <person name="Slot J.C."/>
            <person name="Stielow J.B."/>
            <person name="Sun H."/>
            <person name="Kurtzman C.P."/>
            <person name="Blackwell M."/>
            <person name="Grigoriev I.V."/>
            <person name="Jeffries T.W."/>
        </authorList>
    </citation>
    <scope>NUCLEOTIDE SEQUENCE [LARGE SCALE GENOMIC DNA]</scope>
    <source>
        <strain evidence="2">NRRL YB-2248</strain>
    </source>
</reference>
<evidence type="ECO:0008006" key="3">
    <source>
        <dbReference type="Google" id="ProtNLM"/>
    </source>
</evidence>
<dbReference type="SUPFAM" id="SSF82199">
    <property type="entry name" value="SET domain"/>
    <property type="match status" value="1"/>
</dbReference>
<dbReference type="Gene3D" id="3.90.1410.10">
    <property type="entry name" value="set domain protein methyltransferase, domain 1"/>
    <property type="match status" value="1"/>
</dbReference>
<dbReference type="Proteomes" id="UP000094801">
    <property type="component" value="Unassembled WGS sequence"/>
</dbReference>
<sequence length="599" mass="68864">MSKEEKLKCLLTWATDNDAYVDPRIEFRYSEESGISAFYKSDSSNGRIVVKIPEKLILTPLDAEKHFGIVSGDKDGIDSTTLLKFYLIELRRQKSDSFYAPYLSSLPGLREIGSPLGFSPPELELLNGTNVYHGVQSKLQGLIIDYERGLKELGIENLKHYSQMDKVELYKNIILEVNSQNCESYTFGWFLWAHLILTSRAFPYKLVNRDSDNQSVMLLPVVDLLNHKAGAKVSWLGNKDSFELQIDEDPYGEAGLEIFNNYGPKGNEELFMGYGFTIDDNEFETLTLSLDIGSVSDDLTEALRKNEWKISLPKLEDYTYSVHDSLDSTKTDTHQEDMIIEVPNKVVFVCNNDHLLPDGLLELFSFMSKNDDDQYETLKSAFNGLNKLKSALDTKFKGKLEKLTSLPESVIFESTKLDENFEESYRQNYLNVKSYKKGQLQILKKIKGEIKSTEKQLLKKFRKQLITIKDILKKEESFHSILELFKLDDYSVEDMNKYDMELVVHAWMLKSVNEDLEDTISAGWIKQEFEKGVTESNDPQFIEMYEESIGPAIKNSPHLFEGSHWTLSDFLKIHTIYERNSYEKGSTLEPIIIQPTKMN</sequence>
<dbReference type="InterPro" id="IPR044432">
    <property type="entry name" value="Set10/Efm1_SET"/>
</dbReference>
<gene>
    <name evidence="1" type="ORF">CANARDRAFT_7556</name>
</gene>
<dbReference type="InterPro" id="IPR046341">
    <property type="entry name" value="SET_dom_sf"/>
</dbReference>